<dbReference type="AlphaFoldDB" id="A0AA38F1K4"/>
<gene>
    <name evidence="2" type="ORF">KI387_033476</name>
</gene>
<comment type="caution">
    <text evidence="2">The sequence shown here is derived from an EMBL/GenBank/DDBJ whole genome shotgun (WGS) entry which is preliminary data.</text>
</comment>
<reference evidence="2 3" key="1">
    <citation type="journal article" date="2021" name="Nat. Plants">
        <title>The Taxus genome provides insights into paclitaxel biosynthesis.</title>
        <authorList>
            <person name="Xiong X."/>
            <person name="Gou J."/>
            <person name="Liao Q."/>
            <person name="Li Y."/>
            <person name="Zhou Q."/>
            <person name="Bi G."/>
            <person name="Li C."/>
            <person name="Du R."/>
            <person name="Wang X."/>
            <person name="Sun T."/>
            <person name="Guo L."/>
            <person name="Liang H."/>
            <person name="Lu P."/>
            <person name="Wu Y."/>
            <person name="Zhang Z."/>
            <person name="Ro D.K."/>
            <person name="Shang Y."/>
            <person name="Huang S."/>
            <person name="Yan J."/>
        </authorList>
    </citation>
    <scope>NUCLEOTIDE SEQUENCE [LARGE SCALE GENOMIC DNA]</scope>
    <source>
        <strain evidence="2">Ta-2019</strain>
    </source>
</reference>
<evidence type="ECO:0000256" key="1">
    <source>
        <dbReference type="SAM" id="MobiDB-lite"/>
    </source>
</evidence>
<accession>A0AA38F1K4</accession>
<dbReference type="Proteomes" id="UP000824469">
    <property type="component" value="Unassembled WGS sequence"/>
</dbReference>
<feature type="region of interest" description="Disordered" evidence="1">
    <location>
        <begin position="37"/>
        <end position="58"/>
    </location>
</feature>
<feature type="non-terminal residue" evidence="2">
    <location>
        <position position="1"/>
    </location>
</feature>
<evidence type="ECO:0000313" key="2">
    <source>
        <dbReference type="EMBL" id="KAH9289359.1"/>
    </source>
</evidence>
<feature type="compositionally biased region" description="Basic and acidic residues" evidence="1">
    <location>
        <begin position="45"/>
        <end position="58"/>
    </location>
</feature>
<sequence>LVSASNFKDAPNNMNPVNKVDIGKEESEMGIQENHLAASGTKRGHYLESSESDRDSMSDKMIASEIPSELALVISTDQGKWFEVKKQKNKRGEWAALRIIFHCK</sequence>
<feature type="non-terminal residue" evidence="2">
    <location>
        <position position="104"/>
    </location>
</feature>
<dbReference type="EMBL" id="JAHRHJ020003813">
    <property type="protein sequence ID" value="KAH9289359.1"/>
    <property type="molecule type" value="Genomic_DNA"/>
</dbReference>
<protein>
    <submittedName>
        <fullName evidence="2">Uncharacterized protein</fullName>
    </submittedName>
</protein>
<keyword evidence="3" id="KW-1185">Reference proteome</keyword>
<name>A0AA38F1K4_TAXCH</name>
<organism evidence="2 3">
    <name type="scientific">Taxus chinensis</name>
    <name type="common">Chinese yew</name>
    <name type="synonym">Taxus wallichiana var. chinensis</name>
    <dbReference type="NCBI Taxonomy" id="29808"/>
    <lineage>
        <taxon>Eukaryota</taxon>
        <taxon>Viridiplantae</taxon>
        <taxon>Streptophyta</taxon>
        <taxon>Embryophyta</taxon>
        <taxon>Tracheophyta</taxon>
        <taxon>Spermatophyta</taxon>
        <taxon>Pinopsida</taxon>
        <taxon>Pinidae</taxon>
        <taxon>Conifers II</taxon>
        <taxon>Cupressales</taxon>
        <taxon>Taxaceae</taxon>
        <taxon>Taxus</taxon>
    </lineage>
</organism>
<evidence type="ECO:0000313" key="3">
    <source>
        <dbReference type="Proteomes" id="UP000824469"/>
    </source>
</evidence>
<proteinExistence type="predicted"/>